<proteinExistence type="predicted"/>
<name>A0A8S1NHV1_PARPR</name>
<dbReference type="InterPro" id="IPR000727">
    <property type="entry name" value="T_SNARE_dom"/>
</dbReference>
<keyword evidence="5" id="KW-1185">Reference proteome</keyword>
<evidence type="ECO:0000313" key="5">
    <source>
        <dbReference type="Proteomes" id="UP000688137"/>
    </source>
</evidence>
<dbReference type="EMBL" id="CAJJDM010000085">
    <property type="protein sequence ID" value="CAD8089043.1"/>
    <property type="molecule type" value="Genomic_DNA"/>
</dbReference>
<evidence type="ECO:0000256" key="1">
    <source>
        <dbReference type="SAM" id="Coils"/>
    </source>
</evidence>
<feature type="domain" description="T-SNARE coiled-coil homology" evidence="3">
    <location>
        <begin position="131"/>
        <end position="193"/>
    </location>
</feature>
<feature type="coiled-coil region" evidence="1">
    <location>
        <begin position="44"/>
        <end position="97"/>
    </location>
</feature>
<comment type="caution">
    <text evidence="4">The sequence shown here is derived from an EMBL/GenBank/DDBJ whole genome shotgun (WGS) entry which is preliminary data.</text>
</comment>
<dbReference type="Proteomes" id="UP000688137">
    <property type="component" value="Unassembled WGS sequence"/>
</dbReference>
<keyword evidence="2" id="KW-0472">Membrane</keyword>
<feature type="transmembrane region" description="Helical" evidence="2">
    <location>
        <begin position="200"/>
        <end position="218"/>
    </location>
</feature>
<organism evidence="4 5">
    <name type="scientific">Paramecium primaurelia</name>
    <dbReference type="NCBI Taxonomy" id="5886"/>
    <lineage>
        <taxon>Eukaryota</taxon>
        <taxon>Sar</taxon>
        <taxon>Alveolata</taxon>
        <taxon>Ciliophora</taxon>
        <taxon>Intramacronucleata</taxon>
        <taxon>Oligohymenophorea</taxon>
        <taxon>Peniculida</taxon>
        <taxon>Parameciidae</taxon>
        <taxon>Paramecium</taxon>
    </lineage>
</organism>
<evidence type="ECO:0000256" key="2">
    <source>
        <dbReference type="SAM" id="Phobius"/>
    </source>
</evidence>
<keyword evidence="1" id="KW-0175">Coiled coil</keyword>
<dbReference type="CDD" id="cd15841">
    <property type="entry name" value="SNARE_Qc"/>
    <property type="match status" value="1"/>
</dbReference>
<sequence length="219" mass="25934">MFTELAYNASKRINQIQTDLQTREKLKQQSKSTGLIDAEINSTLKYLDNELDQLDQEIKGYTANQNCNLLAKEIQKRRNLYNELAQKRQEIKKRIEQNHLLYLQQQLTQNKQNNKKNYESFGQMDALKMHGEITDKQDEYLSKINDKVLNIKYSSQNLSKQIKEQNGIIDQLHEDTDYANQAMNRLKNKMNYFLDQSSSWKLLIILFLEIFVFIFVVVI</sequence>
<dbReference type="OMA" id="EDTDYAN"/>
<accession>A0A8S1NHV1</accession>
<protein>
    <recommendedName>
        <fullName evidence="3">t-SNARE coiled-coil homology domain-containing protein</fullName>
    </recommendedName>
</protein>
<evidence type="ECO:0000259" key="3">
    <source>
        <dbReference type="PROSITE" id="PS50192"/>
    </source>
</evidence>
<dbReference type="AlphaFoldDB" id="A0A8S1NHV1"/>
<keyword evidence="2" id="KW-0812">Transmembrane</keyword>
<dbReference type="PROSITE" id="PS50192">
    <property type="entry name" value="T_SNARE"/>
    <property type="match status" value="1"/>
</dbReference>
<keyword evidence="2" id="KW-1133">Transmembrane helix</keyword>
<reference evidence="4" key="1">
    <citation type="submission" date="2021-01" db="EMBL/GenBank/DDBJ databases">
        <authorList>
            <consortium name="Genoscope - CEA"/>
            <person name="William W."/>
        </authorList>
    </citation>
    <scope>NUCLEOTIDE SEQUENCE</scope>
</reference>
<gene>
    <name evidence="4" type="ORF">PPRIM_AZ9-3.1.T0820202</name>
</gene>
<evidence type="ECO:0000313" key="4">
    <source>
        <dbReference type="EMBL" id="CAD8089043.1"/>
    </source>
</evidence>